<reference evidence="3 4" key="1">
    <citation type="submission" date="2019-11" db="EMBL/GenBank/DDBJ databases">
        <title>Draft genome sequence of Labilibaculum sp. strain SYP isolated from Black Sea.</title>
        <authorList>
            <person name="Yadav S."/>
            <person name="Villanueva L."/>
        </authorList>
    </citation>
    <scope>NUCLEOTIDE SEQUENCE [LARGE SCALE GENOMIC DNA]</scope>
    <source>
        <strain evidence="3 4">44</strain>
    </source>
</reference>
<proteinExistence type="predicted"/>
<name>A0A7M4DBE4_9BACT</name>
<dbReference type="AlphaFoldDB" id="A0A7M4DBE4"/>
<evidence type="ECO:0000259" key="1">
    <source>
        <dbReference type="Pfam" id="PF01814"/>
    </source>
</evidence>
<sequence>MLVSWAFYCIFPEYRNDKNYHMSEFINNNQARVNSLYDFCFHLINGAKGTELIKKHQAAIDQLTPNDIVLVVHRLVEAKLPMEDLKIGINKALNVFHRQIHNHPKPDVDSTHFLGIMMQENAELDTRLKELKPLAKRINTIKDEAKLADELSFLKTKIEALAEMDKHYQRKENIFFPYFENQFPDYKCLGVMWSIHDDIRRVQKQLATELTSSFIDLQLINKLLGDLFFFMYAIISREEYLLFPVALNAVSEELWEEMNAQSHEIGFSFIEAPKLVKKEKKQETNKREMAGDKLDMDQLGDAVLNFETGLMTLKQAMMLLNYLPVDITMIDENDRVCFFSNPKERFFPRSKAIIGRTVQNCHPPESVHVVDDLVKAFKSGEKDSESFWIQMKGRFVLIQYFALRDEDNAYKGCIEVSQDVTDIRKLNGEKRLMD</sequence>
<dbReference type="InterPro" id="IPR035965">
    <property type="entry name" value="PAS-like_dom_sf"/>
</dbReference>
<evidence type="ECO:0000313" key="4">
    <source>
        <dbReference type="Proteomes" id="UP000285951"/>
    </source>
</evidence>
<reference evidence="2 5" key="2">
    <citation type="submission" date="2019-12" db="EMBL/GenBank/DDBJ databases">
        <title>Draft genome sequence of Labilibaculum sp. strain 44 isolated from deep waters of Black Sea.</title>
        <authorList>
            <person name="Yadav S."/>
            <person name="Villanueva L."/>
        </authorList>
    </citation>
    <scope>NUCLEOTIDE SEQUENCE [LARGE SCALE GENOMIC DNA]</scope>
    <source>
        <strain evidence="2 5">44</strain>
    </source>
</reference>
<dbReference type="PANTHER" id="PTHR39966:SF3">
    <property type="entry name" value="DUF438 DOMAIN-CONTAINING PROTEIN"/>
    <property type="match status" value="1"/>
</dbReference>
<evidence type="ECO:0000313" key="5">
    <source>
        <dbReference type="Proteomes" id="UP000462449"/>
    </source>
</evidence>
<keyword evidence="4" id="KW-1185">Reference proteome</keyword>
<organism evidence="2 5">
    <name type="scientific">Labilibaculum euxinus</name>
    <dbReference type="NCBI Taxonomy" id="2686357"/>
    <lineage>
        <taxon>Bacteria</taxon>
        <taxon>Pseudomonadati</taxon>
        <taxon>Bacteroidota</taxon>
        <taxon>Bacteroidia</taxon>
        <taxon>Marinilabiliales</taxon>
        <taxon>Marinifilaceae</taxon>
        <taxon>Labilibaculum</taxon>
    </lineage>
</organism>
<dbReference type="Gene3D" id="1.20.120.520">
    <property type="entry name" value="nmb1532 protein domain like"/>
    <property type="match status" value="1"/>
</dbReference>
<dbReference type="GO" id="GO:0005886">
    <property type="term" value="C:plasma membrane"/>
    <property type="evidence" value="ECO:0007669"/>
    <property type="project" value="TreeGrafter"/>
</dbReference>
<dbReference type="OrthoDB" id="9769774at2"/>
<dbReference type="EMBL" id="WOTW01000070">
    <property type="protein sequence ID" value="MUP39973.1"/>
    <property type="molecule type" value="Genomic_DNA"/>
</dbReference>
<feature type="domain" description="Hemerythrin-like" evidence="1">
    <location>
        <begin position="115"/>
        <end position="245"/>
    </location>
</feature>
<accession>A0A7M4DBE4</accession>
<comment type="caution">
    <text evidence="2">The sequence shown here is derived from an EMBL/GenBank/DDBJ whole genome shotgun (WGS) entry which is preliminary data.</text>
</comment>
<gene>
    <name evidence="3" type="ORF">DWB62_019370</name>
    <name evidence="2" type="ORF">GNY23_19370</name>
</gene>
<dbReference type="Pfam" id="PF01814">
    <property type="entry name" value="Hemerythrin"/>
    <property type="match status" value="1"/>
</dbReference>
<dbReference type="Proteomes" id="UP000285951">
    <property type="component" value="Unassembled WGS sequence"/>
</dbReference>
<dbReference type="SUPFAM" id="SSF55785">
    <property type="entry name" value="PYP-like sensor domain (PAS domain)"/>
    <property type="match status" value="1"/>
</dbReference>
<dbReference type="EMBL" id="QTZN02000070">
    <property type="protein sequence ID" value="MVB09178.1"/>
    <property type="molecule type" value="Genomic_DNA"/>
</dbReference>
<dbReference type="InterPro" id="IPR012312">
    <property type="entry name" value="Hemerythrin-like"/>
</dbReference>
<dbReference type="PANTHER" id="PTHR39966">
    <property type="entry name" value="BLL2471 PROTEIN-RELATED"/>
    <property type="match status" value="1"/>
</dbReference>
<dbReference type="Gene3D" id="3.30.450.20">
    <property type="entry name" value="PAS domain"/>
    <property type="match status" value="1"/>
</dbReference>
<dbReference type="Proteomes" id="UP000462449">
    <property type="component" value="Unassembled WGS sequence"/>
</dbReference>
<dbReference type="Pfam" id="PF13596">
    <property type="entry name" value="PAS_10"/>
    <property type="match status" value="1"/>
</dbReference>
<evidence type="ECO:0000313" key="3">
    <source>
        <dbReference type="EMBL" id="MVB09178.1"/>
    </source>
</evidence>
<protein>
    <submittedName>
        <fullName evidence="2">PAS domain-containing protein</fullName>
    </submittedName>
</protein>
<evidence type="ECO:0000313" key="2">
    <source>
        <dbReference type="EMBL" id="MUP39973.1"/>
    </source>
</evidence>